<dbReference type="Proteomes" id="UP000419144">
    <property type="component" value="Unassembled WGS sequence"/>
</dbReference>
<sequence length="102" mass="11450">MAGGSGDAVVIVRELERVRNEQRKEREAGTAQLKDEIRLIKKELARAEAEKAEATRNREVVEREVRRRAEATELSGLLSGQENSVGSRVKHYRSMCPVCAVM</sequence>
<evidence type="ECO:0000313" key="3">
    <source>
        <dbReference type="Proteomes" id="UP000419144"/>
    </source>
</evidence>
<dbReference type="AlphaFoldDB" id="A0A640KR35"/>
<keyword evidence="1" id="KW-0175">Coiled coil</keyword>
<dbReference type="EMBL" id="BLBS01000052">
    <property type="protein sequence ID" value="GET91982.1"/>
    <property type="molecule type" value="Genomic_DNA"/>
</dbReference>
<gene>
    <name evidence="2" type="ORF">LtaPh_3324900</name>
</gene>
<accession>A0A640KR35</accession>
<name>A0A640KR35_LEITA</name>
<comment type="caution">
    <text evidence="2">The sequence shown here is derived from an EMBL/GenBank/DDBJ whole genome shotgun (WGS) entry which is preliminary data.</text>
</comment>
<feature type="coiled-coil region" evidence="1">
    <location>
        <begin position="12"/>
        <end position="64"/>
    </location>
</feature>
<proteinExistence type="predicted"/>
<evidence type="ECO:0000256" key="1">
    <source>
        <dbReference type="SAM" id="Coils"/>
    </source>
</evidence>
<keyword evidence="3" id="KW-1185">Reference proteome</keyword>
<organism evidence="2 3">
    <name type="scientific">Leishmania tarentolae</name>
    <name type="common">Sauroleishmania tarentolae</name>
    <dbReference type="NCBI Taxonomy" id="5689"/>
    <lineage>
        <taxon>Eukaryota</taxon>
        <taxon>Discoba</taxon>
        <taxon>Euglenozoa</taxon>
        <taxon>Kinetoplastea</taxon>
        <taxon>Metakinetoplastina</taxon>
        <taxon>Trypanosomatida</taxon>
        <taxon>Trypanosomatidae</taxon>
        <taxon>Leishmaniinae</taxon>
        <taxon>Leishmania</taxon>
        <taxon>lizard Leishmania</taxon>
    </lineage>
</organism>
<evidence type="ECO:0000313" key="2">
    <source>
        <dbReference type="EMBL" id="GET91982.1"/>
    </source>
</evidence>
<dbReference type="VEuPathDB" id="TriTrypDB:LtaPh_3324900"/>
<reference evidence="2" key="1">
    <citation type="submission" date="2019-11" db="EMBL/GenBank/DDBJ databases">
        <title>Leishmania tarentolae CDS.</title>
        <authorList>
            <person name="Goto Y."/>
            <person name="Yamagishi J."/>
        </authorList>
    </citation>
    <scope>NUCLEOTIDE SEQUENCE [LARGE SCALE GENOMIC DNA]</scope>
    <source>
        <strain evidence="2">Parrot Tar II</strain>
    </source>
</reference>
<protein>
    <submittedName>
        <fullName evidence="2">Uncharacterized protein</fullName>
    </submittedName>
</protein>